<dbReference type="RefSeq" id="WP_008618825.1">
    <property type="nucleotide sequence ID" value="NZ_AONQ01000040.1"/>
</dbReference>
<dbReference type="AlphaFoldDB" id="M2Y807"/>
<name>M2Y807_9PROT</name>
<proteinExistence type="inferred from homology"/>
<dbReference type="InterPro" id="IPR042099">
    <property type="entry name" value="ANL_N_sf"/>
</dbReference>
<comment type="similarity">
    <text evidence="1">Belongs to the ATP-dependent AMP-binding enzyme family.</text>
</comment>
<evidence type="ECO:0000256" key="3">
    <source>
        <dbReference type="ARBA" id="ARBA00022741"/>
    </source>
</evidence>
<dbReference type="STRING" id="1244869.H261_14515"/>
<dbReference type="GO" id="GO:0006633">
    <property type="term" value="P:fatty acid biosynthetic process"/>
    <property type="evidence" value="ECO:0007669"/>
    <property type="project" value="TreeGrafter"/>
</dbReference>
<sequence>MLTASRSYEEACRTFRWKIPERYNLAFDVCDRQTMAGADGHRTALIVEAPDGGVERHTFHMLRLLSNRLANGLAAMGVVPGDRVAMVLPAGLEAAVTLLAVTKMGAVLVPVPLSLGAEPLGWRLADSGARVAVIDPAAGPALDRARHRLPELERVLVAGEGGAQDLWSVLEASSDAFTPLVTPADHPAF</sequence>
<dbReference type="SUPFAM" id="SSF56801">
    <property type="entry name" value="Acetyl-CoA synthetase-like"/>
    <property type="match status" value="1"/>
</dbReference>
<dbReference type="EMBL" id="AONQ01000040">
    <property type="protein sequence ID" value="EME69176.1"/>
    <property type="molecule type" value="Genomic_DNA"/>
</dbReference>
<dbReference type="Gene3D" id="3.40.50.12780">
    <property type="entry name" value="N-terminal domain of ligase-like"/>
    <property type="match status" value="1"/>
</dbReference>
<evidence type="ECO:0000313" key="6">
    <source>
        <dbReference type="EMBL" id="EME69176.1"/>
    </source>
</evidence>
<keyword evidence="4" id="KW-0067">ATP-binding</keyword>
<dbReference type="PANTHER" id="PTHR43605">
    <property type="entry name" value="ACYL-COENZYME A SYNTHETASE"/>
    <property type="match status" value="1"/>
</dbReference>
<evidence type="ECO:0000256" key="1">
    <source>
        <dbReference type="ARBA" id="ARBA00006432"/>
    </source>
</evidence>
<dbReference type="Pfam" id="PF00501">
    <property type="entry name" value="AMP-binding"/>
    <property type="match status" value="1"/>
</dbReference>
<dbReference type="GO" id="GO:0006637">
    <property type="term" value="P:acyl-CoA metabolic process"/>
    <property type="evidence" value="ECO:0007669"/>
    <property type="project" value="TreeGrafter"/>
</dbReference>
<feature type="non-terminal residue" evidence="6">
    <location>
        <position position="189"/>
    </location>
</feature>
<evidence type="ECO:0000256" key="2">
    <source>
        <dbReference type="ARBA" id="ARBA00022598"/>
    </source>
</evidence>
<organism evidence="6 7">
    <name type="scientific">Paramagnetospirillum caucaseum</name>
    <dbReference type="NCBI Taxonomy" id="1244869"/>
    <lineage>
        <taxon>Bacteria</taxon>
        <taxon>Pseudomonadati</taxon>
        <taxon>Pseudomonadota</taxon>
        <taxon>Alphaproteobacteria</taxon>
        <taxon>Rhodospirillales</taxon>
        <taxon>Magnetospirillaceae</taxon>
        <taxon>Paramagnetospirillum</taxon>
    </lineage>
</organism>
<evidence type="ECO:0000259" key="5">
    <source>
        <dbReference type="Pfam" id="PF00501"/>
    </source>
</evidence>
<dbReference type="Proteomes" id="UP000011744">
    <property type="component" value="Unassembled WGS sequence"/>
</dbReference>
<reference evidence="6 7" key="1">
    <citation type="journal article" date="2014" name="Genome Announc.">
        <title>Draft Genome Sequence of Magnetospirillum sp. Strain SO-1, a Freshwater Magnetotactic Bacterium Isolated from the Ol'khovka River, Russia.</title>
        <authorList>
            <person name="Grouzdev D.S."/>
            <person name="Dziuba M.V."/>
            <person name="Sukhacheva M.S."/>
            <person name="Mardanov A.V."/>
            <person name="Beletskiy A.V."/>
            <person name="Kuznetsov B.B."/>
            <person name="Skryabin K.G."/>
        </authorList>
    </citation>
    <scope>NUCLEOTIDE SEQUENCE [LARGE SCALE GENOMIC DNA]</scope>
    <source>
        <strain evidence="6 7">SO-1</strain>
    </source>
</reference>
<comment type="caution">
    <text evidence="6">The sequence shown here is derived from an EMBL/GenBank/DDBJ whole genome shotgun (WGS) entry which is preliminary data.</text>
</comment>
<dbReference type="PANTHER" id="PTHR43605:SF10">
    <property type="entry name" value="ACYL-COA SYNTHETASE MEDIUM CHAIN FAMILY MEMBER 3"/>
    <property type="match status" value="1"/>
</dbReference>
<keyword evidence="3" id="KW-0547">Nucleotide-binding</keyword>
<dbReference type="eggNOG" id="COG0365">
    <property type="taxonomic scope" value="Bacteria"/>
</dbReference>
<dbReference type="GO" id="GO:0004321">
    <property type="term" value="F:fatty-acyl-CoA synthase activity"/>
    <property type="evidence" value="ECO:0007669"/>
    <property type="project" value="TreeGrafter"/>
</dbReference>
<accession>M2Y807</accession>
<gene>
    <name evidence="6" type="ORF">H261_14515</name>
</gene>
<dbReference type="GO" id="GO:0005524">
    <property type="term" value="F:ATP binding"/>
    <property type="evidence" value="ECO:0007669"/>
    <property type="project" value="UniProtKB-KW"/>
</dbReference>
<dbReference type="OrthoDB" id="4471305at2"/>
<feature type="domain" description="AMP-dependent synthetase/ligase" evidence="5">
    <location>
        <begin position="39"/>
        <end position="179"/>
    </location>
</feature>
<dbReference type="GO" id="GO:0015645">
    <property type="term" value="F:fatty acid ligase activity"/>
    <property type="evidence" value="ECO:0007669"/>
    <property type="project" value="TreeGrafter"/>
</dbReference>
<keyword evidence="2 6" id="KW-0436">Ligase</keyword>
<evidence type="ECO:0000256" key="4">
    <source>
        <dbReference type="ARBA" id="ARBA00022840"/>
    </source>
</evidence>
<dbReference type="InterPro" id="IPR000873">
    <property type="entry name" value="AMP-dep_synth/lig_dom"/>
</dbReference>
<keyword evidence="7" id="KW-1185">Reference proteome</keyword>
<protein>
    <submittedName>
        <fullName evidence="6">Acyl-coenzyme A synthetase/AMP-(Fatty) acid ligase</fullName>
    </submittedName>
</protein>
<dbReference type="InterPro" id="IPR051087">
    <property type="entry name" value="Mitochondrial_ACSM"/>
</dbReference>
<evidence type="ECO:0000313" key="7">
    <source>
        <dbReference type="Proteomes" id="UP000011744"/>
    </source>
</evidence>